<keyword evidence="1" id="KW-0808">Transferase</keyword>
<accession>A0ACB8JEB1</accession>
<protein>
    <submittedName>
        <fullName evidence="1">Protein kinase domain-containing protein</fullName>
    </submittedName>
</protein>
<evidence type="ECO:0000313" key="1">
    <source>
        <dbReference type="EMBL" id="KAH9715910.1"/>
    </source>
</evidence>
<sequence>MVESQQILRPYFPCLSKLHIGKCPNLISIPLAPFIAELDLRIVSEELLRLTMTKATAEEPSACSATPLFPSHSGLKSLRMGEMMNLESFPQKQIQELTSLQQLEILSCPRLMKLPEGSFRGLTSLRMLALQGRLSHHQHTRHSLLTDKAALLAFKSTVISDSNSTLANWEQAVDVCNFTGVTCDRSYHRVAELNLQRCGLVGPLSPYISNLTGLRVLMLVDNHLFGAIPPEFSKLRRLRHLQLDGNNLHGQIPESLALLSNLTLVTLHDNNLTGMLPISLFHNCTSLRNVDLSQNFFTGKIPEEIGNCPNLWTLSLYNNQLTGQLPASLINTSMYNLDVEYNHLSGELPSDIMSKLPSLTYLHLSYNNMVSHDDNTNLVPFFNSLGNCTDLEELELAGMGLGGKLPDSIGRLNLTQLLLQENKITGSIPPHIGNLSNLISLNLSSNLLSGTISAEISWLSQLEQLFLSHNLFSGEIPAALGKLHHLGLLDLSFNKLSGEIPVSLGNLVQIYSLFLNNNQLSGSIPPTLGQCTDMYKLDLSYNRLTGSIPAEISGIREIRIFLNLSHNQLEGPLPIELSKLENVQEIDLSSNKFTGNIFIQISNCIAVRLINLSHNALQGNLPDSLGDLKNLEAIDVSGNHLSGIIPISLNKIHTLTFINLSFNEFKGMIPSEGIFNLATKMSFVGNQHLCGTVPGMPVCPPKQHWLHTRMYFIIFVLVISISAFLSTICLVIGIHRIKLIISSGKSETRSKPITPELMHNFPRITYRELLEATAEFDEQRLLGTGSYGRVYKGILQDGTAIAVKVLQLQSGNFTKSFNRECQVLKRIRHRNLMRIITACSLPDFKALVLPYMANGSLDSHLYPHSETEFGSGSSDLTLLQRVNICSDIAEGMAYLHHHSPVRVIHCDLKPSNVLLNDDMTALVSDFGIAKLVMTVGVGNDGAENMGNSTANMLCGSIGYMAPEYGFGSNTSTKGDVYSFGILVLEMVTRKRPTDDMFAGGLSLHKWVKNHFHGRLEKVIDSSLLRASRDQSPEVKRMWDVAIGELIELGILCTQESPSTRPTMLDAADDLDRLKRYLGGDTTATFASSLGISYSNLGDD</sequence>
<dbReference type="Proteomes" id="UP000829398">
    <property type="component" value="Chromosome 7"/>
</dbReference>
<evidence type="ECO:0000313" key="2">
    <source>
        <dbReference type="Proteomes" id="UP000829398"/>
    </source>
</evidence>
<reference evidence="2" key="1">
    <citation type="journal article" date="2023" name="Hortic. Res.">
        <title>A chromosome-level phased genome enabling allele-level studies in sweet orange: a case study on citrus Huanglongbing tolerance.</title>
        <authorList>
            <person name="Wu B."/>
            <person name="Yu Q."/>
            <person name="Deng Z."/>
            <person name="Duan Y."/>
            <person name="Luo F."/>
            <person name="Gmitter F. Jr."/>
        </authorList>
    </citation>
    <scope>NUCLEOTIDE SEQUENCE [LARGE SCALE GENOMIC DNA]</scope>
    <source>
        <strain evidence="2">cv. Valencia</strain>
    </source>
</reference>
<keyword evidence="2" id="KW-1185">Reference proteome</keyword>
<keyword evidence="1" id="KW-0418">Kinase</keyword>
<gene>
    <name evidence="1" type="ORF">KPL71_021252</name>
</gene>
<dbReference type="EMBL" id="CM039176">
    <property type="protein sequence ID" value="KAH9715910.1"/>
    <property type="molecule type" value="Genomic_DNA"/>
</dbReference>
<name>A0ACB8JEB1_CITSI</name>
<proteinExistence type="predicted"/>
<comment type="caution">
    <text evidence="1">The sequence shown here is derived from an EMBL/GenBank/DDBJ whole genome shotgun (WGS) entry which is preliminary data.</text>
</comment>
<organism evidence="1 2">
    <name type="scientific">Citrus sinensis</name>
    <name type="common">Sweet orange</name>
    <name type="synonym">Citrus aurantium var. sinensis</name>
    <dbReference type="NCBI Taxonomy" id="2711"/>
    <lineage>
        <taxon>Eukaryota</taxon>
        <taxon>Viridiplantae</taxon>
        <taxon>Streptophyta</taxon>
        <taxon>Embryophyta</taxon>
        <taxon>Tracheophyta</taxon>
        <taxon>Spermatophyta</taxon>
        <taxon>Magnoliopsida</taxon>
        <taxon>eudicotyledons</taxon>
        <taxon>Gunneridae</taxon>
        <taxon>Pentapetalae</taxon>
        <taxon>rosids</taxon>
        <taxon>malvids</taxon>
        <taxon>Sapindales</taxon>
        <taxon>Rutaceae</taxon>
        <taxon>Aurantioideae</taxon>
        <taxon>Citrus</taxon>
    </lineage>
</organism>